<dbReference type="EMBL" id="JBHMEX010000001">
    <property type="protein sequence ID" value="MFB9062459.1"/>
    <property type="molecule type" value="Genomic_DNA"/>
</dbReference>
<sequence length="556" mass="63198">MEAIFIYIFKTSGLITLFYLAYYFLLRKETFFNGNRWFLLSGLITSIILPLVIYTKTVWVAPASVSNNVNYQTYTPQINTDVAFNIDWNLTLIAIYCIGFLILLIKFAVDFYSLNSVIKGKKTHQQADFKFIDTKESIAPFSYFDYIVYNSSLYTPLELESIIEHEKVHSEQNHTLDVLIARGFCILFWFNPIVWFYKKAIMQNLEFIADAEASQKISDKKAYQYTLLKITTHENCVAITNHFYQSLIKKRIVMLNKNQSKKRNSWKFYLVIPALVAFVLLFQIEVIAKEKEATKPESVKEVPQGVAKEKIASMDVYKIKKNTTDKELKAMAETMKQKHNIDAVFSDVSRNAQDQLTAIRVALKKGSELEKTFLINQTNAIKNCGIIVVTYDDNTKKVLFTTDDNIDKAKLSDDLKNESFTVNTKTNSKKNKNFTTTNSNTNETVSINIQSNDDKDNAVTSNTITESKTETKSGTTIKITNTNTGTSFKTTSFKEGSSKKLDQLIVVNGVIQSEKVTSEELNALDIKSMNVYKGAQAIAKYGSQGQNGVIEIETRK</sequence>
<dbReference type="PROSITE" id="PS52016">
    <property type="entry name" value="TONB_DEPENDENT_REC_3"/>
    <property type="match status" value="1"/>
</dbReference>
<dbReference type="Proteomes" id="UP001589589">
    <property type="component" value="Unassembled WGS sequence"/>
</dbReference>
<dbReference type="InterPro" id="IPR052173">
    <property type="entry name" value="Beta-lactam_resp_regulator"/>
</dbReference>
<dbReference type="InterPro" id="IPR039426">
    <property type="entry name" value="TonB-dep_rcpt-like"/>
</dbReference>
<dbReference type="SUPFAM" id="SSF56935">
    <property type="entry name" value="Porins"/>
    <property type="match status" value="1"/>
</dbReference>
<keyword evidence="1 2" id="KW-0812">Transmembrane</keyword>
<protein>
    <submittedName>
        <fullName evidence="4">M56 family metallopeptidase</fullName>
    </submittedName>
</protein>
<feature type="domain" description="Peptidase M56" evidence="3">
    <location>
        <begin position="154"/>
        <end position="255"/>
    </location>
</feature>
<evidence type="ECO:0000256" key="1">
    <source>
        <dbReference type="PROSITE-ProRule" id="PRU01360"/>
    </source>
</evidence>
<comment type="subcellular location">
    <subcellularLocation>
        <location evidence="1">Cell outer membrane</location>
        <topology evidence="1">Multi-pass membrane protein</topology>
    </subcellularLocation>
</comment>
<evidence type="ECO:0000259" key="3">
    <source>
        <dbReference type="Pfam" id="PF05569"/>
    </source>
</evidence>
<dbReference type="Gene3D" id="2.170.130.10">
    <property type="entry name" value="TonB-dependent receptor, plug domain"/>
    <property type="match status" value="1"/>
</dbReference>
<dbReference type="RefSeq" id="WP_290264973.1">
    <property type="nucleotide sequence ID" value="NZ_JAUFQQ010000003.1"/>
</dbReference>
<dbReference type="InterPro" id="IPR008756">
    <property type="entry name" value="Peptidase_M56"/>
</dbReference>
<keyword evidence="1" id="KW-0998">Cell outer membrane</keyword>
<dbReference type="PANTHER" id="PTHR34978">
    <property type="entry name" value="POSSIBLE SENSOR-TRANSDUCER PROTEIN BLAR"/>
    <property type="match status" value="1"/>
</dbReference>
<feature type="transmembrane region" description="Helical" evidence="2">
    <location>
        <begin position="37"/>
        <end position="55"/>
    </location>
</feature>
<keyword evidence="1" id="KW-0813">Transport</keyword>
<dbReference type="InterPro" id="IPR037066">
    <property type="entry name" value="Plug_dom_sf"/>
</dbReference>
<evidence type="ECO:0000256" key="2">
    <source>
        <dbReference type="SAM" id="Phobius"/>
    </source>
</evidence>
<feature type="transmembrane region" description="Helical" evidence="2">
    <location>
        <begin position="6"/>
        <end position="25"/>
    </location>
</feature>
<comment type="caution">
    <text evidence="4">The sequence shown here is derived from an EMBL/GenBank/DDBJ whole genome shotgun (WGS) entry which is preliminary data.</text>
</comment>
<gene>
    <name evidence="4" type="ORF">ACFFUQ_00390</name>
</gene>
<keyword evidence="1 2" id="KW-0472">Membrane</keyword>
<dbReference type="Pfam" id="PF05569">
    <property type="entry name" value="Peptidase_M56"/>
    <property type="match status" value="1"/>
</dbReference>
<evidence type="ECO:0000313" key="4">
    <source>
        <dbReference type="EMBL" id="MFB9062459.1"/>
    </source>
</evidence>
<proteinExistence type="inferred from homology"/>
<organism evidence="4 5">
    <name type="scientific">Flavobacterium branchiarum</name>
    <dbReference type="NCBI Taxonomy" id="1114870"/>
    <lineage>
        <taxon>Bacteria</taxon>
        <taxon>Pseudomonadati</taxon>
        <taxon>Bacteroidota</taxon>
        <taxon>Flavobacteriia</taxon>
        <taxon>Flavobacteriales</taxon>
        <taxon>Flavobacteriaceae</taxon>
        <taxon>Flavobacterium</taxon>
    </lineage>
</organism>
<dbReference type="PANTHER" id="PTHR34978:SF3">
    <property type="entry name" value="SLR0241 PROTEIN"/>
    <property type="match status" value="1"/>
</dbReference>
<accession>A0ABV5FFY0</accession>
<feature type="transmembrane region" description="Helical" evidence="2">
    <location>
        <begin position="93"/>
        <end position="112"/>
    </location>
</feature>
<keyword evidence="5" id="KW-1185">Reference proteome</keyword>
<comment type="similarity">
    <text evidence="1">Belongs to the TonB-dependent receptor family.</text>
</comment>
<name>A0ABV5FFY0_9FLAO</name>
<keyword evidence="1" id="KW-1134">Transmembrane beta strand</keyword>
<dbReference type="CDD" id="cd07341">
    <property type="entry name" value="M56_BlaR1_MecR1_like"/>
    <property type="match status" value="1"/>
</dbReference>
<reference evidence="4 5" key="1">
    <citation type="submission" date="2024-09" db="EMBL/GenBank/DDBJ databases">
        <authorList>
            <person name="Sun Q."/>
            <person name="Mori K."/>
        </authorList>
    </citation>
    <scope>NUCLEOTIDE SEQUENCE [LARGE SCALE GENOMIC DNA]</scope>
    <source>
        <strain evidence="4 5">CECT 7908</strain>
    </source>
</reference>
<keyword evidence="2" id="KW-1133">Transmembrane helix</keyword>
<evidence type="ECO:0000313" key="5">
    <source>
        <dbReference type="Proteomes" id="UP001589589"/>
    </source>
</evidence>
<feature type="transmembrane region" description="Helical" evidence="2">
    <location>
        <begin position="268"/>
        <end position="288"/>
    </location>
</feature>